<name>A0A3A3GIV1_PANTH</name>
<comment type="similarity">
    <text evidence="1">Belongs to the LysR transcriptional regulatory family.</text>
</comment>
<proteinExistence type="inferred from homology"/>
<keyword evidence="2" id="KW-0805">Transcription regulation</keyword>
<dbReference type="InterPro" id="IPR036388">
    <property type="entry name" value="WH-like_DNA-bd_sf"/>
</dbReference>
<dbReference type="Gene3D" id="1.10.10.10">
    <property type="entry name" value="Winged helix-like DNA-binding domain superfamily/Winged helix DNA-binding domain"/>
    <property type="match status" value="1"/>
</dbReference>
<evidence type="ECO:0000313" key="6">
    <source>
        <dbReference type="EMBL" id="RJG23345.1"/>
    </source>
</evidence>
<protein>
    <submittedName>
        <fullName evidence="6">LysR family transcriptional regulator</fullName>
    </submittedName>
</protein>
<accession>A0A3A3GIV1</accession>
<dbReference type="AlphaFoldDB" id="A0A3A3GIV1"/>
<dbReference type="PANTHER" id="PTHR30126">
    <property type="entry name" value="HTH-TYPE TRANSCRIPTIONAL REGULATOR"/>
    <property type="match status" value="1"/>
</dbReference>
<dbReference type="RefSeq" id="WP_119794197.1">
    <property type="nucleotide sequence ID" value="NZ_QYZD01000011.1"/>
</dbReference>
<dbReference type="Gene3D" id="3.40.190.290">
    <property type="match status" value="1"/>
</dbReference>
<dbReference type="SUPFAM" id="SSF53850">
    <property type="entry name" value="Periplasmic binding protein-like II"/>
    <property type="match status" value="1"/>
</dbReference>
<dbReference type="Pfam" id="PF03466">
    <property type="entry name" value="LysR_substrate"/>
    <property type="match status" value="1"/>
</dbReference>
<dbReference type="Proteomes" id="UP000266177">
    <property type="component" value="Unassembled WGS sequence"/>
</dbReference>
<dbReference type="CDD" id="cd08442">
    <property type="entry name" value="PBP2_YofA_SoxR_like"/>
    <property type="match status" value="1"/>
</dbReference>
<evidence type="ECO:0000259" key="5">
    <source>
        <dbReference type="PROSITE" id="PS50931"/>
    </source>
</evidence>
<keyword evidence="4" id="KW-0804">Transcription</keyword>
<dbReference type="Pfam" id="PF00126">
    <property type="entry name" value="HTH_1"/>
    <property type="match status" value="1"/>
</dbReference>
<dbReference type="InterPro" id="IPR000847">
    <property type="entry name" value="LysR_HTH_N"/>
</dbReference>
<dbReference type="OrthoDB" id="8479357at2"/>
<keyword evidence="3" id="KW-0238">DNA-binding</keyword>
<dbReference type="FunFam" id="1.10.10.10:FF:000001">
    <property type="entry name" value="LysR family transcriptional regulator"/>
    <property type="match status" value="1"/>
</dbReference>
<sequence length="296" mass="32934">MEVSDLHIFLAVVEHGSVSRAAEEMGYVQSNVTARIRLMEQEIGYPLFHRHRRGMTLNAEGRKLLHYAERMALLMAEMKKAFQDPDDPAGSLLIGSIETVVGLPDILSLFYRNHPKVDISLVTGVTEKLTEEVLDYNLDGAFVSGPVSAANIETIPVFEEELVLVCGPDAWEDKPGKPLPFRELLYLPLLVFRRGCGYRAQLERWLQQEGIQPTKVMEFGTLETIIGTVAAGLGITVVPRAAVKKQEADGSLRVFPIPAPFNRVSVVYIRRGDSYLGSVERRFIEAIGAVRSRRSA</sequence>
<dbReference type="EMBL" id="QYZD01000011">
    <property type="protein sequence ID" value="RJG23345.1"/>
    <property type="molecule type" value="Genomic_DNA"/>
</dbReference>
<feature type="domain" description="HTH lysR-type" evidence="5">
    <location>
        <begin position="1"/>
        <end position="58"/>
    </location>
</feature>
<evidence type="ECO:0000256" key="1">
    <source>
        <dbReference type="ARBA" id="ARBA00009437"/>
    </source>
</evidence>
<dbReference type="InterPro" id="IPR005119">
    <property type="entry name" value="LysR_subst-bd"/>
</dbReference>
<evidence type="ECO:0000256" key="3">
    <source>
        <dbReference type="ARBA" id="ARBA00023125"/>
    </source>
</evidence>
<dbReference type="SUPFAM" id="SSF46785">
    <property type="entry name" value="Winged helix' DNA-binding domain"/>
    <property type="match status" value="1"/>
</dbReference>
<evidence type="ECO:0000313" key="7">
    <source>
        <dbReference type="Proteomes" id="UP000266177"/>
    </source>
</evidence>
<dbReference type="GO" id="GO:0003700">
    <property type="term" value="F:DNA-binding transcription factor activity"/>
    <property type="evidence" value="ECO:0007669"/>
    <property type="project" value="InterPro"/>
</dbReference>
<dbReference type="InterPro" id="IPR036390">
    <property type="entry name" value="WH_DNA-bd_sf"/>
</dbReference>
<dbReference type="PANTHER" id="PTHR30126:SF40">
    <property type="entry name" value="HTH-TYPE TRANSCRIPTIONAL REGULATOR GLTR"/>
    <property type="match status" value="1"/>
</dbReference>
<comment type="caution">
    <text evidence="6">The sequence shown here is derived from an EMBL/GenBank/DDBJ whole genome shotgun (WGS) entry which is preliminary data.</text>
</comment>
<gene>
    <name evidence="6" type="ORF">DQX05_13945</name>
</gene>
<evidence type="ECO:0000256" key="2">
    <source>
        <dbReference type="ARBA" id="ARBA00023015"/>
    </source>
</evidence>
<evidence type="ECO:0000256" key="4">
    <source>
        <dbReference type="ARBA" id="ARBA00023163"/>
    </source>
</evidence>
<dbReference type="PROSITE" id="PS50931">
    <property type="entry name" value="HTH_LYSR"/>
    <property type="match status" value="1"/>
</dbReference>
<reference evidence="6 7" key="1">
    <citation type="submission" date="2018-09" db="EMBL/GenBank/DDBJ databases">
        <title>Paenibacillus SK2017-BO5.</title>
        <authorList>
            <person name="Piskunova J.V."/>
            <person name="Dubiley S.A."/>
            <person name="Severinov K.V."/>
        </authorList>
    </citation>
    <scope>NUCLEOTIDE SEQUENCE [LARGE SCALE GENOMIC DNA]</scope>
    <source>
        <strain evidence="6 7">BO5</strain>
    </source>
</reference>
<dbReference type="GO" id="GO:0000976">
    <property type="term" value="F:transcription cis-regulatory region binding"/>
    <property type="evidence" value="ECO:0007669"/>
    <property type="project" value="TreeGrafter"/>
</dbReference>
<organism evidence="6 7">
    <name type="scientific">Paenibacillus thiaminolyticus</name>
    <name type="common">Bacillus thiaminolyticus</name>
    <dbReference type="NCBI Taxonomy" id="49283"/>
    <lineage>
        <taxon>Bacteria</taxon>
        <taxon>Bacillati</taxon>
        <taxon>Bacillota</taxon>
        <taxon>Bacilli</taxon>
        <taxon>Bacillales</taxon>
        <taxon>Paenibacillaceae</taxon>
        <taxon>Paenibacillus</taxon>
    </lineage>
</organism>